<keyword evidence="3" id="KW-1185">Reference proteome</keyword>
<dbReference type="PANTHER" id="PTHR44757">
    <property type="entry name" value="DIGUANYLATE CYCLASE DGCP"/>
    <property type="match status" value="1"/>
</dbReference>
<dbReference type="Gene3D" id="3.30.70.270">
    <property type="match status" value="1"/>
</dbReference>
<accession>A0A5A7N660</accession>
<dbReference type="InterPro" id="IPR052155">
    <property type="entry name" value="Biofilm_reg_signaling"/>
</dbReference>
<dbReference type="AlphaFoldDB" id="A0A5A7N660"/>
<dbReference type="PANTHER" id="PTHR44757:SF2">
    <property type="entry name" value="BIOFILM ARCHITECTURE MAINTENANCE PROTEIN MBAA"/>
    <property type="match status" value="1"/>
</dbReference>
<evidence type="ECO:0000313" key="2">
    <source>
        <dbReference type="EMBL" id="GER03125.1"/>
    </source>
</evidence>
<name>A0A5A7N660_9PROT</name>
<dbReference type="EMBL" id="BKCN01000002">
    <property type="protein sequence ID" value="GER03125.1"/>
    <property type="molecule type" value="Genomic_DNA"/>
</dbReference>
<evidence type="ECO:0000259" key="1">
    <source>
        <dbReference type="Pfam" id="PF00990"/>
    </source>
</evidence>
<dbReference type="InterPro" id="IPR029787">
    <property type="entry name" value="Nucleotide_cyclase"/>
</dbReference>
<comment type="caution">
    <text evidence="2">The sequence shown here is derived from an EMBL/GenBank/DDBJ whole genome shotgun (WGS) entry which is preliminary data.</text>
</comment>
<feature type="domain" description="GGDEF" evidence="1">
    <location>
        <begin position="104"/>
        <end position="153"/>
    </location>
</feature>
<dbReference type="Pfam" id="PF00990">
    <property type="entry name" value="GGDEF"/>
    <property type="match status" value="1"/>
</dbReference>
<organism evidence="2 3">
    <name type="scientific">Iodidimonas nitroreducens</name>
    <dbReference type="NCBI Taxonomy" id="1236968"/>
    <lineage>
        <taxon>Bacteria</taxon>
        <taxon>Pseudomonadati</taxon>
        <taxon>Pseudomonadota</taxon>
        <taxon>Alphaproteobacteria</taxon>
        <taxon>Iodidimonadales</taxon>
        <taxon>Iodidimonadaceae</taxon>
        <taxon>Iodidimonas</taxon>
    </lineage>
</organism>
<sequence>MILIDSNLVNQADPGSAALAKSMTLDDIPVLEFGEPLLSEFHRALRLQRPVQYEWQIESIDSTKTYSCNITPLDQSGVAKPRILCTLTDKTTEKRAQANLLHHALHDHLTGLPNRSHFLNRLEDEVARCKNEEGRSCAVLMLNVDRFQLINEALAILLAMHF</sequence>
<gene>
    <name evidence="2" type="ORF">JCM17846_08070</name>
</gene>
<protein>
    <recommendedName>
        <fullName evidence="1">GGDEF domain-containing protein</fullName>
    </recommendedName>
</protein>
<dbReference type="InterPro" id="IPR043128">
    <property type="entry name" value="Rev_trsase/Diguanyl_cyclase"/>
</dbReference>
<dbReference type="SUPFAM" id="SSF55073">
    <property type="entry name" value="Nucleotide cyclase"/>
    <property type="match status" value="1"/>
</dbReference>
<reference evidence="2 3" key="1">
    <citation type="submission" date="2019-09" db="EMBL/GenBank/DDBJ databases">
        <title>NBRP : Genome information of microbial organism related human and environment.</title>
        <authorList>
            <person name="Hattori M."/>
            <person name="Oshima K."/>
            <person name="Inaba H."/>
            <person name="Suda W."/>
            <person name="Sakamoto M."/>
            <person name="Iino T."/>
            <person name="Kitahara M."/>
            <person name="Oshida Y."/>
            <person name="Iida T."/>
            <person name="Kudo T."/>
            <person name="Itoh T."/>
            <person name="Ohkuma M."/>
        </authorList>
    </citation>
    <scope>NUCLEOTIDE SEQUENCE [LARGE SCALE GENOMIC DNA]</scope>
    <source>
        <strain evidence="2 3">Q-1</strain>
    </source>
</reference>
<evidence type="ECO:0000313" key="3">
    <source>
        <dbReference type="Proteomes" id="UP000324996"/>
    </source>
</evidence>
<proteinExistence type="predicted"/>
<dbReference type="InterPro" id="IPR000160">
    <property type="entry name" value="GGDEF_dom"/>
</dbReference>
<dbReference type="Proteomes" id="UP000324996">
    <property type="component" value="Unassembled WGS sequence"/>
</dbReference>